<evidence type="ECO:0000313" key="2">
    <source>
        <dbReference type="Proteomes" id="UP000294194"/>
    </source>
</evidence>
<dbReference type="RefSeq" id="WP_130983114.1">
    <property type="nucleotide sequence ID" value="NZ_SISG01000002.1"/>
</dbReference>
<evidence type="ECO:0000313" key="1">
    <source>
        <dbReference type="EMBL" id="TBN55543.1"/>
    </source>
</evidence>
<dbReference type="AlphaFoldDB" id="A0A4Q9GMF8"/>
<organism evidence="1 2">
    <name type="scientific">Glaciihabitans arcticus</name>
    <dbReference type="NCBI Taxonomy" id="2668039"/>
    <lineage>
        <taxon>Bacteria</taxon>
        <taxon>Bacillati</taxon>
        <taxon>Actinomycetota</taxon>
        <taxon>Actinomycetes</taxon>
        <taxon>Micrococcales</taxon>
        <taxon>Microbacteriaceae</taxon>
        <taxon>Glaciihabitans</taxon>
    </lineage>
</organism>
<dbReference type="Proteomes" id="UP000294194">
    <property type="component" value="Unassembled WGS sequence"/>
</dbReference>
<accession>A0A4Q9GMF8</accession>
<keyword evidence="2" id="KW-1185">Reference proteome</keyword>
<reference evidence="2" key="1">
    <citation type="submission" date="2019-02" db="EMBL/GenBank/DDBJ databases">
        <title>Glaciihabitans arcticus sp. nov., a psychrotolerant bacterium isolated from polar soil.</title>
        <authorList>
            <person name="Dahal R.H."/>
        </authorList>
    </citation>
    <scope>NUCLEOTIDE SEQUENCE [LARGE SCALE GENOMIC DNA]</scope>
    <source>
        <strain evidence="2">RP-3-7</strain>
    </source>
</reference>
<protein>
    <submittedName>
        <fullName evidence="1">Uncharacterized protein</fullName>
    </submittedName>
</protein>
<gene>
    <name evidence="1" type="ORF">EYE40_15200</name>
</gene>
<sequence length="207" mass="23096">MSAGGDMRYSLSRASSQWQLFSQERAEAEVFEAGIPNQIDVRRLLLLHFGLSIRTQRGMPPVWIESDSVAPGFTIDADGDRERLMRGSVLVAEFPRDRSSRATRFSWIADADPDELLASYQHTGGKPLLSKWVQPPAPQLTCSECRAYFHAERKAEVPPKLLEIPGAFLHRCRICGTYWIDSQGKVAKAVTPEEALRVFPELGAGPQ</sequence>
<comment type="caution">
    <text evidence="1">The sequence shown here is derived from an EMBL/GenBank/DDBJ whole genome shotgun (WGS) entry which is preliminary data.</text>
</comment>
<name>A0A4Q9GMF8_9MICO</name>
<dbReference type="EMBL" id="SISG01000002">
    <property type="protein sequence ID" value="TBN55543.1"/>
    <property type="molecule type" value="Genomic_DNA"/>
</dbReference>
<proteinExistence type="predicted"/>